<sequence>MSPSFLVVISSYICNNVPLHVYSSHSSVVFLSVQDCGSLQADNTLPSAKNCMFITSPALLIHDLAPSLAYRFLRLAEMSRDFLLTAAERKNLTNNNKERNERRLKGSKV</sequence>
<accession>A0ABV0ZW43</accession>
<keyword evidence="2" id="KW-1185">Reference proteome</keyword>
<dbReference type="Proteomes" id="UP001469553">
    <property type="component" value="Unassembled WGS sequence"/>
</dbReference>
<proteinExistence type="predicted"/>
<protein>
    <submittedName>
        <fullName evidence="1">Uncharacterized protein</fullName>
    </submittedName>
</protein>
<gene>
    <name evidence="1" type="ORF">AMECASPLE_005898</name>
</gene>
<evidence type="ECO:0000313" key="2">
    <source>
        <dbReference type="Proteomes" id="UP001469553"/>
    </source>
</evidence>
<reference evidence="1 2" key="1">
    <citation type="submission" date="2021-06" db="EMBL/GenBank/DDBJ databases">
        <authorList>
            <person name="Palmer J.M."/>
        </authorList>
    </citation>
    <scope>NUCLEOTIDE SEQUENCE [LARGE SCALE GENOMIC DNA]</scope>
    <source>
        <strain evidence="1 2">AS_MEX2019</strain>
        <tissue evidence="1">Muscle</tissue>
    </source>
</reference>
<organism evidence="1 2">
    <name type="scientific">Ameca splendens</name>
    <dbReference type="NCBI Taxonomy" id="208324"/>
    <lineage>
        <taxon>Eukaryota</taxon>
        <taxon>Metazoa</taxon>
        <taxon>Chordata</taxon>
        <taxon>Craniata</taxon>
        <taxon>Vertebrata</taxon>
        <taxon>Euteleostomi</taxon>
        <taxon>Actinopterygii</taxon>
        <taxon>Neopterygii</taxon>
        <taxon>Teleostei</taxon>
        <taxon>Neoteleostei</taxon>
        <taxon>Acanthomorphata</taxon>
        <taxon>Ovalentaria</taxon>
        <taxon>Atherinomorphae</taxon>
        <taxon>Cyprinodontiformes</taxon>
        <taxon>Goodeidae</taxon>
        <taxon>Ameca</taxon>
    </lineage>
</organism>
<dbReference type="EMBL" id="JAHRIP010075512">
    <property type="protein sequence ID" value="MEQ2310144.1"/>
    <property type="molecule type" value="Genomic_DNA"/>
</dbReference>
<evidence type="ECO:0000313" key="1">
    <source>
        <dbReference type="EMBL" id="MEQ2310144.1"/>
    </source>
</evidence>
<name>A0ABV0ZW43_9TELE</name>
<comment type="caution">
    <text evidence="1">The sequence shown here is derived from an EMBL/GenBank/DDBJ whole genome shotgun (WGS) entry which is preliminary data.</text>
</comment>